<keyword evidence="2" id="KW-1185">Reference proteome</keyword>
<accession>A0ACC7P4E6</accession>
<proteinExistence type="predicted"/>
<reference evidence="1" key="1">
    <citation type="submission" date="2024-12" db="EMBL/GenBank/DDBJ databases">
        <authorList>
            <person name="Wu N."/>
        </authorList>
    </citation>
    <scope>NUCLEOTIDE SEQUENCE</scope>
    <source>
        <strain evidence="1">P15</strain>
    </source>
</reference>
<dbReference type="EMBL" id="JBJURJ010000023">
    <property type="protein sequence ID" value="MFM9331918.1"/>
    <property type="molecule type" value="Genomic_DNA"/>
</dbReference>
<name>A0ACC7P4E6_9BACL</name>
<dbReference type="Proteomes" id="UP001631969">
    <property type="component" value="Unassembled WGS sequence"/>
</dbReference>
<protein>
    <submittedName>
        <fullName evidence="1">ABC transporter permease</fullName>
    </submittedName>
</protein>
<sequence length="306" mass="33725">MRSFLIKRGVNAVLTILVIITLTFILMHSVPGGPFTQEKPVPPAILENLNKFYHLDEPVWKQYFRYVGSLLQGDLGPSYKSQSRDVNQMLKEAMPVTVQLGLQALVVAVIGGLFLGITSSLYHNRIPDRLATILAVLGTSVPSFVIATLLIQFLAVQFHWFPVATWASMKHTVLPTLALSASPLAQITRLMRSNMLEVLNQDYIKTAKAKGLPYVRVVVNHAIRNAILPVITILGPITAHLVTGSFVIEKIFSVPGSGKMLVDGINNRDYSLIMGTTVVYGIALVVILFIVDLLYSIIDPRIKLRG</sequence>
<comment type="caution">
    <text evidence="1">The sequence shown here is derived from an EMBL/GenBank/DDBJ whole genome shotgun (WGS) entry which is preliminary data.</text>
</comment>
<evidence type="ECO:0000313" key="2">
    <source>
        <dbReference type="Proteomes" id="UP001631969"/>
    </source>
</evidence>
<organism evidence="1 2">
    <name type="scientific">Paenibacillus mesotrionivorans</name>
    <dbReference type="NCBI Taxonomy" id="3160968"/>
    <lineage>
        <taxon>Bacteria</taxon>
        <taxon>Bacillati</taxon>
        <taxon>Bacillota</taxon>
        <taxon>Bacilli</taxon>
        <taxon>Bacillales</taxon>
        <taxon>Paenibacillaceae</taxon>
        <taxon>Paenibacillus</taxon>
    </lineage>
</organism>
<gene>
    <name evidence="1" type="ORF">ACI1P1_26840</name>
</gene>
<evidence type="ECO:0000313" key="1">
    <source>
        <dbReference type="EMBL" id="MFM9331918.1"/>
    </source>
</evidence>